<protein>
    <submittedName>
        <fullName evidence="2">Uncharacterized protein</fullName>
    </submittedName>
</protein>
<dbReference type="Proteomes" id="UP001283361">
    <property type="component" value="Unassembled WGS sequence"/>
</dbReference>
<gene>
    <name evidence="2" type="ORF">RRG08_013732</name>
</gene>
<feature type="compositionally biased region" description="Basic and acidic residues" evidence="1">
    <location>
        <begin position="67"/>
        <end position="80"/>
    </location>
</feature>
<evidence type="ECO:0000256" key="1">
    <source>
        <dbReference type="SAM" id="MobiDB-lite"/>
    </source>
</evidence>
<keyword evidence="3" id="KW-1185">Reference proteome</keyword>
<accession>A0AAE1DKH6</accession>
<evidence type="ECO:0000313" key="2">
    <source>
        <dbReference type="EMBL" id="KAK3773145.1"/>
    </source>
</evidence>
<dbReference type="EMBL" id="JAWDGP010003559">
    <property type="protein sequence ID" value="KAK3773145.1"/>
    <property type="molecule type" value="Genomic_DNA"/>
</dbReference>
<sequence length="80" mass="9244">MRSRNLSRKSLEANFTLDKIIESAKAMTLVDRDLETLRNRRLNTSTDHAVQALYQHPKHFNRSQHQKQPDSGKEGKPNTS</sequence>
<feature type="region of interest" description="Disordered" evidence="1">
    <location>
        <begin position="54"/>
        <end position="80"/>
    </location>
</feature>
<proteinExistence type="predicted"/>
<name>A0AAE1DKH6_9GAST</name>
<organism evidence="2 3">
    <name type="scientific">Elysia crispata</name>
    <name type="common">lettuce slug</name>
    <dbReference type="NCBI Taxonomy" id="231223"/>
    <lineage>
        <taxon>Eukaryota</taxon>
        <taxon>Metazoa</taxon>
        <taxon>Spiralia</taxon>
        <taxon>Lophotrochozoa</taxon>
        <taxon>Mollusca</taxon>
        <taxon>Gastropoda</taxon>
        <taxon>Heterobranchia</taxon>
        <taxon>Euthyneura</taxon>
        <taxon>Panpulmonata</taxon>
        <taxon>Sacoglossa</taxon>
        <taxon>Placobranchoidea</taxon>
        <taxon>Plakobranchidae</taxon>
        <taxon>Elysia</taxon>
    </lineage>
</organism>
<comment type="caution">
    <text evidence="2">The sequence shown here is derived from an EMBL/GenBank/DDBJ whole genome shotgun (WGS) entry which is preliminary data.</text>
</comment>
<feature type="compositionally biased region" description="Basic residues" evidence="1">
    <location>
        <begin position="56"/>
        <end position="65"/>
    </location>
</feature>
<evidence type="ECO:0000313" key="3">
    <source>
        <dbReference type="Proteomes" id="UP001283361"/>
    </source>
</evidence>
<reference evidence="2" key="1">
    <citation type="journal article" date="2023" name="G3 (Bethesda)">
        <title>A reference genome for the long-term kleptoplast-retaining sea slug Elysia crispata morphotype clarki.</title>
        <authorList>
            <person name="Eastman K.E."/>
            <person name="Pendleton A.L."/>
            <person name="Shaikh M.A."/>
            <person name="Suttiyut T."/>
            <person name="Ogas R."/>
            <person name="Tomko P."/>
            <person name="Gavelis G."/>
            <person name="Widhalm J.R."/>
            <person name="Wisecaver J.H."/>
        </authorList>
    </citation>
    <scope>NUCLEOTIDE SEQUENCE</scope>
    <source>
        <strain evidence="2">ECLA1</strain>
    </source>
</reference>
<dbReference type="AlphaFoldDB" id="A0AAE1DKH6"/>